<feature type="compositionally biased region" description="Polar residues" evidence="4">
    <location>
        <begin position="50"/>
        <end position="67"/>
    </location>
</feature>
<protein>
    <submittedName>
        <fullName evidence="7">Lytic transglycosylase domain-containing protein</fullName>
    </submittedName>
</protein>
<dbReference type="PANTHER" id="PTHR37423:SF2">
    <property type="entry name" value="MEMBRANE-BOUND LYTIC MUREIN TRANSGLYCOSYLASE C"/>
    <property type="match status" value="1"/>
</dbReference>
<dbReference type="CDD" id="cd13401">
    <property type="entry name" value="Slt70-like"/>
    <property type="match status" value="1"/>
</dbReference>
<evidence type="ECO:0000256" key="5">
    <source>
        <dbReference type="SAM" id="SignalP"/>
    </source>
</evidence>
<dbReference type="Pfam" id="PF01464">
    <property type="entry name" value="SLT"/>
    <property type="match status" value="1"/>
</dbReference>
<keyword evidence="8" id="KW-1185">Reference proteome</keyword>
<dbReference type="Proteomes" id="UP001148313">
    <property type="component" value="Unassembled WGS sequence"/>
</dbReference>
<comment type="similarity">
    <text evidence="1">Belongs to the transglycosylase Slt family.</text>
</comment>
<dbReference type="SUPFAM" id="SSF48435">
    <property type="entry name" value="Bacterial muramidases"/>
    <property type="match status" value="1"/>
</dbReference>
<evidence type="ECO:0000256" key="3">
    <source>
        <dbReference type="ARBA" id="ARBA00022729"/>
    </source>
</evidence>
<feature type="domain" description="Transglycosylase SLT" evidence="6">
    <location>
        <begin position="529"/>
        <end position="638"/>
    </location>
</feature>
<dbReference type="RefSeq" id="WP_271090681.1">
    <property type="nucleotide sequence ID" value="NZ_JAPJZH010000010.1"/>
</dbReference>
<reference evidence="7" key="1">
    <citation type="submission" date="2022-11" db="EMBL/GenBank/DDBJ databases">
        <title>Hoeflea poritis sp. nov., isolated from scleractinian coral Porites lutea.</title>
        <authorList>
            <person name="Zhang G."/>
            <person name="Wei Q."/>
            <person name="Cai L."/>
        </authorList>
    </citation>
    <scope>NUCLEOTIDE SEQUENCE</scope>
    <source>
        <strain evidence="7">E7-10</strain>
    </source>
</reference>
<evidence type="ECO:0000313" key="7">
    <source>
        <dbReference type="EMBL" id="MDA4846880.1"/>
    </source>
</evidence>
<feature type="chain" id="PRO_5047412309" evidence="5">
    <location>
        <begin position="22"/>
        <end position="691"/>
    </location>
</feature>
<dbReference type="Gene3D" id="1.25.20.10">
    <property type="entry name" value="Bacterial muramidases"/>
    <property type="match status" value="1"/>
</dbReference>
<comment type="similarity">
    <text evidence="2">Belongs to the virb1 family.</text>
</comment>
<feature type="signal peptide" evidence="5">
    <location>
        <begin position="1"/>
        <end position="21"/>
    </location>
</feature>
<gene>
    <name evidence="7" type="ORF">OOZ53_16090</name>
</gene>
<accession>A0ABT4VQA3</accession>
<evidence type="ECO:0000256" key="1">
    <source>
        <dbReference type="ARBA" id="ARBA00007734"/>
    </source>
</evidence>
<evidence type="ECO:0000256" key="2">
    <source>
        <dbReference type="ARBA" id="ARBA00009387"/>
    </source>
</evidence>
<dbReference type="InterPro" id="IPR008939">
    <property type="entry name" value="Lytic_TGlycosylase_superhlx_U"/>
</dbReference>
<evidence type="ECO:0000256" key="4">
    <source>
        <dbReference type="SAM" id="MobiDB-lite"/>
    </source>
</evidence>
<dbReference type="PANTHER" id="PTHR37423">
    <property type="entry name" value="SOLUBLE LYTIC MUREIN TRANSGLYCOSYLASE-RELATED"/>
    <property type="match status" value="1"/>
</dbReference>
<dbReference type="InterPro" id="IPR023346">
    <property type="entry name" value="Lysozyme-like_dom_sf"/>
</dbReference>
<dbReference type="EMBL" id="JAPJZH010000010">
    <property type="protein sequence ID" value="MDA4846880.1"/>
    <property type="molecule type" value="Genomic_DNA"/>
</dbReference>
<proteinExistence type="inferred from homology"/>
<feature type="region of interest" description="Disordered" evidence="4">
    <location>
        <begin position="50"/>
        <end position="72"/>
    </location>
</feature>
<name>A0ABT4VQA3_9HYPH</name>
<dbReference type="Gene3D" id="1.10.530.10">
    <property type="match status" value="1"/>
</dbReference>
<dbReference type="SUPFAM" id="SSF53955">
    <property type="entry name" value="Lysozyme-like"/>
    <property type="match status" value="1"/>
</dbReference>
<evidence type="ECO:0000313" key="8">
    <source>
        <dbReference type="Proteomes" id="UP001148313"/>
    </source>
</evidence>
<organism evidence="7 8">
    <name type="scientific">Hoeflea poritis</name>
    <dbReference type="NCBI Taxonomy" id="2993659"/>
    <lineage>
        <taxon>Bacteria</taxon>
        <taxon>Pseudomonadati</taxon>
        <taxon>Pseudomonadota</taxon>
        <taxon>Alphaproteobacteria</taxon>
        <taxon>Hyphomicrobiales</taxon>
        <taxon>Rhizobiaceae</taxon>
        <taxon>Hoeflea</taxon>
    </lineage>
</organism>
<comment type="caution">
    <text evidence="7">The sequence shown here is derived from an EMBL/GenBank/DDBJ whole genome shotgun (WGS) entry which is preliminary data.</text>
</comment>
<keyword evidence="3 5" id="KW-0732">Signal</keyword>
<evidence type="ECO:0000259" key="6">
    <source>
        <dbReference type="Pfam" id="PF01464"/>
    </source>
</evidence>
<sequence length="691" mass="75924">MIRLALTTLLASSLCFSAAHTAGAEISLSKVPVPKWRPGQQQIANNTVAPRDVTSSVHRINNPSVKSGQLKRGLDALSDDEIKTARSIRDSLPRGSLDREVLTWAIAISGARGVPSSEIAAAASELSHWPGLGALRQKSERALSREGATPQQVITAFGTTKPETIEGAIALARALSATGRKSKAAAVIAPVWREQVLDKRLESQVLKAFSDLLTRADHKRRMDMLLYRDRITQADRVDALANAQSLFKARAAVIRKSSKAAQLIKAVHPSWQKDPGYLFARISYHRRKKNYDTAAKLLLQAPRNPDALVNTHEWWVESRIISRALADEGDLKTAYRLAARHASSRPKDIIEAEWHAGWYALRLSNDGKTAATHFQRVLKTATRPLSLSRGYYWLGRAAEAGGPGKATDYFAQAARFSATYYGQLAAARINRKGINVRYPSPTATERTHFAGRHAVRAIHRLTEAGHAHRAKALYIALARELTSPGELAILAAMAEKKGEHRLSLQVGKIAYHRGLDVAALAFPTGVIPQNANISGSGKALAYAIARQESAFDKAAVSKANARGLLQLLPTTAKSVARKHGIAYSKSKLTRDAAYNATLGAHYLGQHISDFNGSYVLTFIAYNAGASRSRQWIEKYGDPRGKSIDFVVDWVENIPFTETRNYVQRVMENYQVYKVRLGQNANIVADLRYGRR</sequence>
<dbReference type="InterPro" id="IPR008258">
    <property type="entry name" value="Transglycosylase_SLT_dom_1"/>
</dbReference>